<sequence length="469" mass="50034">MLLLLQEITCSLTQHKLTEFRAKLQDFAAAAPSPQPHSSVTKTNGRVLYPIGYGADPSGVQDSADAILQAMNDAFQLQSGLEMLPGVADLGGVVIDLLGGSYKISKPLRFPASGGANVVVKGGSLRASDTFPGDRHLIEVWSPNSQVLEEKTYVVPTGFTNAKDQNTVGIYYEDITFQNILFDSSYRGGGIFIADSARIRINNCFFLHFTTEGILVQRGHETFISSCFLGQHSTTGGDKGEKSFSGTAIKLSSNDNGITDVVIFSAARGIEMGGQANIVTGVHCYNKATAFGGVGILVKSGASLTRIDNCYLDFTAIVMEDPVQVHVTNGLFLGDANVVLKSIKGQILGLNIVNNMFNGNARNMVPIIQLDGKFSSIDQVVIEKNNVNGMSLKSTVGKLMVTGNGTKWVADFSSILVFPDRINHFEYSFCMAAAAAGFPAHAVTNVSNNVVVIESDKVVNGVVSVAVDQ</sequence>
<accession>A0A1R3JAV1</accession>
<name>A0A1R3JAV1_9ROSI</name>
<keyword evidence="2" id="KW-1185">Reference proteome</keyword>
<dbReference type="GO" id="GO:0004650">
    <property type="term" value="F:polygalacturonase activity"/>
    <property type="evidence" value="ECO:0007669"/>
    <property type="project" value="InterPro"/>
</dbReference>
<dbReference type="InterPro" id="IPR012334">
    <property type="entry name" value="Pectin_lyas_fold"/>
</dbReference>
<dbReference type="OrthoDB" id="1046782at2759"/>
<evidence type="ECO:0000313" key="1">
    <source>
        <dbReference type="EMBL" id="OMO91917.1"/>
    </source>
</evidence>
<reference evidence="2" key="1">
    <citation type="submission" date="2013-09" db="EMBL/GenBank/DDBJ databases">
        <title>Corchorus olitorius genome sequencing.</title>
        <authorList>
            <person name="Alam M."/>
            <person name="Haque M.S."/>
            <person name="Islam M.S."/>
            <person name="Emdad E.M."/>
            <person name="Islam M.M."/>
            <person name="Ahmed B."/>
            <person name="Halim A."/>
            <person name="Hossen Q.M.M."/>
            <person name="Hossain M.Z."/>
            <person name="Ahmed R."/>
            <person name="Khan M.M."/>
            <person name="Islam R."/>
            <person name="Rashid M.M."/>
            <person name="Khan S.A."/>
            <person name="Rahman M.S."/>
            <person name="Alam M."/>
            <person name="Yahiya A.S."/>
            <person name="Khan M.S."/>
            <person name="Azam M.S."/>
            <person name="Haque T."/>
            <person name="Lashkar M.Z.H."/>
            <person name="Akhand A.I."/>
            <person name="Morshed G."/>
            <person name="Roy S."/>
            <person name="Uddin K.S."/>
            <person name="Rabeya T."/>
            <person name="Hossain A.S."/>
            <person name="Chowdhury A."/>
            <person name="Snigdha A.R."/>
            <person name="Mortoza M.S."/>
            <person name="Matin S.A."/>
            <person name="Hoque S.M.E."/>
            <person name="Islam M.K."/>
            <person name="Roy D.K."/>
            <person name="Haider R."/>
            <person name="Moosa M.M."/>
            <person name="Elias S.M."/>
            <person name="Hasan A.M."/>
            <person name="Jahan S."/>
            <person name="Shafiuddin M."/>
            <person name="Mahmood N."/>
            <person name="Shommy N.S."/>
        </authorList>
    </citation>
    <scope>NUCLEOTIDE SEQUENCE [LARGE SCALE GENOMIC DNA]</scope>
    <source>
        <strain evidence="2">cv. O-4</strain>
    </source>
</reference>
<gene>
    <name evidence="1" type="ORF">COLO4_18021</name>
</gene>
<comment type="caution">
    <text evidence="1">The sequence shown here is derived from an EMBL/GenBank/DDBJ whole genome shotgun (WGS) entry which is preliminary data.</text>
</comment>
<dbReference type="AlphaFoldDB" id="A0A1R3JAV1"/>
<dbReference type="GO" id="GO:0016829">
    <property type="term" value="F:lyase activity"/>
    <property type="evidence" value="ECO:0007669"/>
    <property type="project" value="UniProtKB-KW"/>
</dbReference>
<proteinExistence type="predicted"/>
<organism evidence="1 2">
    <name type="scientific">Corchorus olitorius</name>
    <dbReference type="NCBI Taxonomy" id="93759"/>
    <lineage>
        <taxon>Eukaryota</taxon>
        <taxon>Viridiplantae</taxon>
        <taxon>Streptophyta</taxon>
        <taxon>Embryophyta</taxon>
        <taxon>Tracheophyta</taxon>
        <taxon>Spermatophyta</taxon>
        <taxon>Magnoliopsida</taxon>
        <taxon>eudicotyledons</taxon>
        <taxon>Gunneridae</taxon>
        <taxon>Pentapetalae</taxon>
        <taxon>rosids</taxon>
        <taxon>malvids</taxon>
        <taxon>Malvales</taxon>
        <taxon>Malvaceae</taxon>
        <taxon>Grewioideae</taxon>
        <taxon>Apeibeae</taxon>
        <taxon>Corchorus</taxon>
    </lineage>
</organism>
<dbReference type="InterPro" id="IPR011050">
    <property type="entry name" value="Pectin_lyase_fold/virulence"/>
</dbReference>
<dbReference type="PANTHER" id="PTHR33928:SF2">
    <property type="entry name" value="PECTATE LYASE SUPERFAMILY PROTEIN DOMAIN-CONTAINING PROTEIN-RELATED"/>
    <property type="match status" value="1"/>
</dbReference>
<dbReference type="FunFam" id="2.160.20.10:FF:000046">
    <property type="entry name" value="Polygalacturonase QRT3"/>
    <property type="match status" value="1"/>
</dbReference>
<dbReference type="InterPro" id="IPR039279">
    <property type="entry name" value="QRT3-like"/>
</dbReference>
<keyword evidence="1" id="KW-0456">Lyase</keyword>
<dbReference type="PANTHER" id="PTHR33928">
    <property type="entry name" value="POLYGALACTURONASE QRT3"/>
    <property type="match status" value="1"/>
</dbReference>
<dbReference type="EMBL" id="AWUE01016407">
    <property type="protein sequence ID" value="OMO91917.1"/>
    <property type="molecule type" value="Genomic_DNA"/>
</dbReference>
<dbReference type="Gene3D" id="2.160.20.10">
    <property type="entry name" value="Single-stranded right-handed beta-helix, Pectin lyase-like"/>
    <property type="match status" value="1"/>
</dbReference>
<protein>
    <submittedName>
        <fullName evidence="1">Pectin lyase/virulence factor</fullName>
    </submittedName>
</protein>
<evidence type="ECO:0000313" key="2">
    <source>
        <dbReference type="Proteomes" id="UP000187203"/>
    </source>
</evidence>
<dbReference type="Proteomes" id="UP000187203">
    <property type="component" value="Unassembled WGS sequence"/>
</dbReference>
<dbReference type="STRING" id="93759.A0A1R3JAV1"/>
<dbReference type="SUPFAM" id="SSF51126">
    <property type="entry name" value="Pectin lyase-like"/>
    <property type="match status" value="1"/>
</dbReference>